<feature type="chain" id="PRO_5043741684" evidence="2">
    <location>
        <begin position="19"/>
        <end position="67"/>
    </location>
</feature>
<accession>A0AAV5AKK8</accession>
<keyword evidence="4" id="KW-1185">Reference proteome</keyword>
<name>A0AAV5AKK8_9AGAM</name>
<dbReference type="Proteomes" id="UP001050691">
    <property type="component" value="Unassembled WGS sequence"/>
</dbReference>
<dbReference type="EMBL" id="BPWL01000009">
    <property type="protein sequence ID" value="GJJ14028.1"/>
    <property type="molecule type" value="Genomic_DNA"/>
</dbReference>
<evidence type="ECO:0000313" key="4">
    <source>
        <dbReference type="Proteomes" id="UP001050691"/>
    </source>
</evidence>
<evidence type="ECO:0000256" key="2">
    <source>
        <dbReference type="SAM" id="SignalP"/>
    </source>
</evidence>
<evidence type="ECO:0000256" key="1">
    <source>
        <dbReference type="SAM" id="MobiDB-lite"/>
    </source>
</evidence>
<dbReference type="AlphaFoldDB" id="A0AAV5AKK8"/>
<keyword evidence="2" id="KW-0732">Signal</keyword>
<protein>
    <submittedName>
        <fullName evidence="3">Uncharacterized protein</fullName>
    </submittedName>
</protein>
<sequence>MLVVLGVTLVVIFQDIAAMKAKLDEWNPRRDMLEPGFSRTSSISYTIGERERPVREPEKTSISNHGP</sequence>
<feature type="compositionally biased region" description="Basic and acidic residues" evidence="1">
    <location>
        <begin position="48"/>
        <end position="59"/>
    </location>
</feature>
<comment type="caution">
    <text evidence="3">The sequence shown here is derived from an EMBL/GenBank/DDBJ whole genome shotgun (WGS) entry which is preliminary data.</text>
</comment>
<feature type="region of interest" description="Disordered" evidence="1">
    <location>
        <begin position="44"/>
        <end position="67"/>
    </location>
</feature>
<gene>
    <name evidence="3" type="ORF">Clacol_008285</name>
</gene>
<evidence type="ECO:0000313" key="3">
    <source>
        <dbReference type="EMBL" id="GJJ14028.1"/>
    </source>
</evidence>
<proteinExistence type="predicted"/>
<organism evidence="3 4">
    <name type="scientific">Clathrus columnatus</name>
    <dbReference type="NCBI Taxonomy" id="1419009"/>
    <lineage>
        <taxon>Eukaryota</taxon>
        <taxon>Fungi</taxon>
        <taxon>Dikarya</taxon>
        <taxon>Basidiomycota</taxon>
        <taxon>Agaricomycotina</taxon>
        <taxon>Agaricomycetes</taxon>
        <taxon>Phallomycetidae</taxon>
        <taxon>Phallales</taxon>
        <taxon>Clathraceae</taxon>
        <taxon>Clathrus</taxon>
    </lineage>
</organism>
<feature type="signal peptide" evidence="2">
    <location>
        <begin position="1"/>
        <end position="18"/>
    </location>
</feature>
<reference evidence="3" key="1">
    <citation type="submission" date="2021-10" db="EMBL/GenBank/DDBJ databases">
        <title>De novo Genome Assembly of Clathrus columnatus (Basidiomycota, Fungi) Using Illumina and Nanopore Sequence Data.</title>
        <authorList>
            <person name="Ogiso-Tanaka E."/>
            <person name="Itagaki H."/>
            <person name="Hosoya T."/>
            <person name="Hosaka K."/>
        </authorList>
    </citation>
    <scope>NUCLEOTIDE SEQUENCE</scope>
    <source>
        <strain evidence="3">MO-923</strain>
    </source>
</reference>